<dbReference type="PANTHER" id="PTHR12993:SF11">
    <property type="entry name" value="N-ACETYLGLUCOSAMINYL-PHOSPHATIDYLINOSITOL DE-N-ACETYLASE"/>
    <property type="match status" value="1"/>
</dbReference>
<dbReference type="InterPro" id="IPR024078">
    <property type="entry name" value="LmbE-like_dom_sf"/>
</dbReference>
<dbReference type="SUPFAM" id="SSF102588">
    <property type="entry name" value="LmbE-like"/>
    <property type="match status" value="1"/>
</dbReference>
<evidence type="ECO:0000313" key="1">
    <source>
        <dbReference type="EMBL" id="PMN88936.1"/>
    </source>
</evidence>
<dbReference type="PANTHER" id="PTHR12993">
    <property type="entry name" value="N-ACETYLGLUCOSAMINYL-PHOSPHATIDYLINOSITOL DE-N-ACETYLASE-RELATED"/>
    <property type="match status" value="1"/>
</dbReference>
<name>A0A2N7L5L9_9GAMM</name>
<dbReference type="AlphaFoldDB" id="A0A2N7L5L9"/>
<dbReference type="Proteomes" id="UP000235387">
    <property type="component" value="Unassembled WGS sequence"/>
</dbReference>
<evidence type="ECO:0000313" key="2">
    <source>
        <dbReference type="Proteomes" id="UP000235387"/>
    </source>
</evidence>
<protein>
    <submittedName>
        <fullName evidence="1">GlcNAc-PI de-N-acetylase</fullName>
    </submittedName>
</protein>
<dbReference type="Pfam" id="PF02585">
    <property type="entry name" value="PIG-L"/>
    <property type="match status" value="1"/>
</dbReference>
<accession>A0A2N7L5L9</accession>
<gene>
    <name evidence="1" type="ORF">BCT23_05390</name>
</gene>
<organism evidence="1 2">
    <name type="scientific">Enterovibrio norvegicus</name>
    <dbReference type="NCBI Taxonomy" id="188144"/>
    <lineage>
        <taxon>Bacteria</taxon>
        <taxon>Pseudomonadati</taxon>
        <taxon>Pseudomonadota</taxon>
        <taxon>Gammaproteobacteria</taxon>
        <taxon>Vibrionales</taxon>
        <taxon>Vibrionaceae</taxon>
        <taxon>Enterovibrio</taxon>
    </lineage>
</organism>
<reference evidence="2" key="1">
    <citation type="submission" date="2016-07" db="EMBL/GenBank/DDBJ databases">
        <title>Nontailed viruses are major unrecognized killers of bacteria in the ocean.</title>
        <authorList>
            <person name="Kauffman K."/>
            <person name="Hussain F."/>
            <person name="Yang J."/>
            <person name="Arevalo P."/>
            <person name="Brown J."/>
            <person name="Cutler M."/>
            <person name="Kelly L."/>
            <person name="Polz M.F."/>
        </authorList>
    </citation>
    <scope>NUCLEOTIDE SEQUENCE [LARGE SCALE GENOMIC DNA]</scope>
    <source>
        <strain evidence="2">10N.261.45.A10</strain>
    </source>
</reference>
<proteinExistence type="predicted"/>
<dbReference type="RefSeq" id="WP_102316548.1">
    <property type="nucleotide sequence ID" value="NZ_MCYQ01000007.1"/>
</dbReference>
<dbReference type="InterPro" id="IPR003737">
    <property type="entry name" value="GlcNAc_PI_deacetylase-related"/>
</dbReference>
<dbReference type="GO" id="GO:0016811">
    <property type="term" value="F:hydrolase activity, acting on carbon-nitrogen (but not peptide) bonds, in linear amides"/>
    <property type="evidence" value="ECO:0007669"/>
    <property type="project" value="TreeGrafter"/>
</dbReference>
<comment type="caution">
    <text evidence="1">The sequence shown here is derived from an EMBL/GenBank/DDBJ whole genome shotgun (WGS) entry which is preliminary data.</text>
</comment>
<sequence>MIFNATKRALFISAHPDDTEFGAAGLVRVLIERGVEVYLAVLSNPVESLPEGTDSHKLLNEQRASAKILGLNKEIYFYDYPVRKFSYYRQEILEDLIKLRELVKPDIVITSSENDYHQDHNTLACEAIRAFKQSTLLGYTHPWNTRKVVGNVFFELTEDNLRKKIEAISMFESQSQRSYSQPNVIESLAVEAGIASGFRHAERFELVTMSVKNDK</sequence>
<dbReference type="Gene3D" id="3.40.50.10320">
    <property type="entry name" value="LmbE-like"/>
    <property type="match status" value="1"/>
</dbReference>
<dbReference type="EMBL" id="MDAL01000049">
    <property type="protein sequence ID" value="PMN88936.1"/>
    <property type="molecule type" value="Genomic_DNA"/>
</dbReference>